<organism evidence="1 2">
    <name type="scientific">Araneus ventricosus</name>
    <name type="common">Orbweaver spider</name>
    <name type="synonym">Epeira ventricosa</name>
    <dbReference type="NCBI Taxonomy" id="182803"/>
    <lineage>
        <taxon>Eukaryota</taxon>
        <taxon>Metazoa</taxon>
        <taxon>Ecdysozoa</taxon>
        <taxon>Arthropoda</taxon>
        <taxon>Chelicerata</taxon>
        <taxon>Arachnida</taxon>
        <taxon>Araneae</taxon>
        <taxon>Araneomorphae</taxon>
        <taxon>Entelegynae</taxon>
        <taxon>Araneoidea</taxon>
        <taxon>Araneidae</taxon>
        <taxon>Araneus</taxon>
    </lineage>
</organism>
<sequence>MAHKFIGLHDSDFRDSVRSVLYDSDGEEFYEERRSRSSNQGLQQPNPPYLLEIPISKLMIQTQILIRWQLRMDATRMRLTMVFSSKLASAFSCTFFPSVLMPNPRIMDRLIEPTFGHLSNDAT</sequence>
<protein>
    <submittedName>
        <fullName evidence="1">Uncharacterized protein</fullName>
    </submittedName>
</protein>
<gene>
    <name evidence="1" type="ORF">AVEN_64267_1</name>
</gene>
<accession>A0A4Y2UWR5</accession>
<evidence type="ECO:0000313" key="1">
    <source>
        <dbReference type="EMBL" id="GBO16594.1"/>
    </source>
</evidence>
<name>A0A4Y2UWR5_ARAVE</name>
<keyword evidence="2" id="KW-1185">Reference proteome</keyword>
<evidence type="ECO:0000313" key="2">
    <source>
        <dbReference type="Proteomes" id="UP000499080"/>
    </source>
</evidence>
<dbReference type="EMBL" id="BGPR01040469">
    <property type="protein sequence ID" value="GBO16594.1"/>
    <property type="molecule type" value="Genomic_DNA"/>
</dbReference>
<dbReference type="AlphaFoldDB" id="A0A4Y2UWR5"/>
<proteinExistence type="predicted"/>
<dbReference type="Proteomes" id="UP000499080">
    <property type="component" value="Unassembled WGS sequence"/>
</dbReference>
<reference evidence="1 2" key="1">
    <citation type="journal article" date="2019" name="Sci. Rep.">
        <title>Orb-weaving spider Araneus ventricosus genome elucidates the spidroin gene catalogue.</title>
        <authorList>
            <person name="Kono N."/>
            <person name="Nakamura H."/>
            <person name="Ohtoshi R."/>
            <person name="Moran D.A.P."/>
            <person name="Shinohara A."/>
            <person name="Yoshida Y."/>
            <person name="Fujiwara M."/>
            <person name="Mori M."/>
            <person name="Tomita M."/>
            <person name="Arakawa K."/>
        </authorList>
    </citation>
    <scope>NUCLEOTIDE SEQUENCE [LARGE SCALE GENOMIC DNA]</scope>
</reference>
<comment type="caution">
    <text evidence="1">The sequence shown here is derived from an EMBL/GenBank/DDBJ whole genome shotgun (WGS) entry which is preliminary data.</text>
</comment>